<feature type="compositionally biased region" description="Polar residues" evidence="2">
    <location>
        <begin position="43"/>
        <end position="52"/>
    </location>
</feature>
<proteinExistence type="inferred from homology"/>
<evidence type="ECO:0000313" key="4">
    <source>
        <dbReference type="Proteomes" id="UP000515162"/>
    </source>
</evidence>
<feature type="compositionally biased region" description="Polar residues" evidence="2">
    <location>
        <begin position="96"/>
        <end position="107"/>
    </location>
</feature>
<organism evidence="4 5">
    <name type="scientific">Drosophila mauritiana</name>
    <name type="common">Fruit fly</name>
    <dbReference type="NCBI Taxonomy" id="7226"/>
    <lineage>
        <taxon>Eukaryota</taxon>
        <taxon>Metazoa</taxon>
        <taxon>Ecdysozoa</taxon>
        <taxon>Arthropoda</taxon>
        <taxon>Hexapoda</taxon>
        <taxon>Insecta</taxon>
        <taxon>Pterygota</taxon>
        <taxon>Neoptera</taxon>
        <taxon>Endopterygota</taxon>
        <taxon>Diptera</taxon>
        <taxon>Brachycera</taxon>
        <taxon>Muscomorpha</taxon>
        <taxon>Ephydroidea</taxon>
        <taxon>Drosophilidae</taxon>
        <taxon>Drosophila</taxon>
        <taxon>Sophophora</taxon>
    </lineage>
</organism>
<dbReference type="Proteomes" id="UP000515162">
    <property type="component" value="Chromosome 2R"/>
</dbReference>
<evidence type="ECO:0000313" key="5">
    <source>
        <dbReference type="RefSeq" id="XP_033151896.1"/>
    </source>
</evidence>
<feature type="compositionally biased region" description="Basic residues" evidence="2">
    <location>
        <begin position="1"/>
        <end position="11"/>
    </location>
</feature>
<dbReference type="AlphaFoldDB" id="A0A6P8JKP8"/>
<evidence type="ECO:0000256" key="2">
    <source>
        <dbReference type="SAM" id="MobiDB-lite"/>
    </source>
</evidence>
<dbReference type="CDD" id="cd22911">
    <property type="entry name" value="HFD_H3"/>
    <property type="match status" value="1"/>
</dbReference>
<dbReference type="Gene3D" id="1.10.20.10">
    <property type="entry name" value="Histone, subunit A"/>
    <property type="match status" value="1"/>
</dbReference>
<gene>
    <name evidence="5" type="primary">LOC117135630</name>
</gene>
<dbReference type="RefSeq" id="XP_033151896.1">
    <property type="nucleotide sequence ID" value="XM_033296005.1"/>
</dbReference>
<name>A0A6P8JKP8_DROMA</name>
<dbReference type="Pfam" id="PF00125">
    <property type="entry name" value="Histone"/>
    <property type="match status" value="1"/>
</dbReference>
<dbReference type="InterPro" id="IPR000164">
    <property type="entry name" value="Histone_H3/CENP-A"/>
</dbReference>
<dbReference type="SMART" id="SM00428">
    <property type="entry name" value="H3"/>
    <property type="match status" value="1"/>
</dbReference>
<protein>
    <submittedName>
        <fullName evidence="5">Histone H3-like centromeric protein cid</fullName>
    </submittedName>
</protein>
<dbReference type="PANTHER" id="PTHR45810:SF1">
    <property type="entry name" value="HISTONE H3-LIKE CENTROMERIC PROTEIN A"/>
    <property type="match status" value="1"/>
</dbReference>
<dbReference type="GO" id="GO:0000786">
    <property type="term" value="C:nucleosome"/>
    <property type="evidence" value="ECO:0007669"/>
    <property type="project" value="InterPro"/>
</dbReference>
<reference evidence="5" key="1">
    <citation type="submission" date="2025-08" db="UniProtKB">
        <authorList>
            <consortium name="RefSeq"/>
        </authorList>
    </citation>
    <scope>IDENTIFICATION</scope>
    <source>
        <strain evidence="5">Mau12</strain>
        <tissue evidence="5">Whole Body</tissue>
    </source>
</reference>
<evidence type="ECO:0000259" key="3">
    <source>
        <dbReference type="Pfam" id="PF00125"/>
    </source>
</evidence>
<dbReference type="GeneID" id="117135630"/>
<feature type="domain" description="Core Histone H2A/H2B/H3" evidence="3">
    <location>
        <begin position="135"/>
        <end position="222"/>
    </location>
</feature>
<sequence length="229" mass="26364">MPRHSRVKRAPRPSANNSKSPNDDDTAFHSPEPEDCTDYGLEFTTSQLTLQENNRRSSTMRRDAGRRQSPTNGSSASGEEEDQENRDQNRHPRARPSQTRRLTVQQESKTRAAGPVAAQNQTRRRKAANPMSRAKRMDREIRRLQHHPGTLIPKLPFSRLVREFIMKYSDGEPLRVTEGALLAMQESCEMYLTQRLADSYMLTKHRNRVTLEVRDMALMAYICDRGRQA</sequence>
<dbReference type="InterPro" id="IPR007125">
    <property type="entry name" value="H2A/H2B/H3"/>
</dbReference>
<accession>A0A6P8JKP8</accession>
<dbReference type="PANTHER" id="PTHR45810">
    <property type="entry name" value="HISTONE H3.2"/>
    <property type="match status" value="1"/>
</dbReference>
<keyword evidence="4" id="KW-1185">Reference proteome</keyword>
<comment type="similarity">
    <text evidence="1">Belongs to the histone H3 family.</text>
</comment>
<feature type="region of interest" description="Disordered" evidence="2">
    <location>
        <begin position="1"/>
        <end position="135"/>
    </location>
</feature>
<dbReference type="GO" id="GO:0046982">
    <property type="term" value="F:protein heterodimerization activity"/>
    <property type="evidence" value="ECO:0007669"/>
    <property type="project" value="InterPro"/>
</dbReference>
<dbReference type="GO" id="GO:0003677">
    <property type="term" value="F:DNA binding"/>
    <property type="evidence" value="ECO:0007669"/>
    <property type="project" value="InterPro"/>
</dbReference>
<evidence type="ECO:0000256" key="1">
    <source>
        <dbReference type="ARBA" id="ARBA00010343"/>
    </source>
</evidence>
<dbReference type="SUPFAM" id="SSF47113">
    <property type="entry name" value="Histone-fold"/>
    <property type="match status" value="1"/>
</dbReference>
<feature type="compositionally biased region" description="Polar residues" evidence="2">
    <location>
        <begin position="68"/>
        <end position="77"/>
    </location>
</feature>
<dbReference type="GO" id="GO:0030527">
    <property type="term" value="F:structural constituent of chromatin"/>
    <property type="evidence" value="ECO:0007669"/>
    <property type="project" value="InterPro"/>
</dbReference>
<dbReference type="InterPro" id="IPR009072">
    <property type="entry name" value="Histone-fold"/>
</dbReference>